<dbReference type="PANTHER" id="PTHR43482">
    <property type="entry name" value="PROTEIN AST1-RELATED"/>
    <property type="match status" value="1"/>
</dbReference>
<dbReference type="SUPFAM" id="SSF50129">
    <property type="entry name" value="GroES-like"/>
    <property type="match status" value="1"/>
</dbReference>
<dbReference type="Gene3D" id="3.40.50.720">
    <property type="entry name" value="NAD(P)-binding Rossmann-like Domain"/>
    <property type="match status" value="1"/>
</dbReference>
<dbReference type="InterPro" id="IPR011032">
    <property type="entry name" value="GroES-like_sf"/>
</dbReference>
<dbReference type="Proteomes" id="UP000808038">
    <property type="component" value="Unassembled WGS sequence"/>
</dbReference>
<dbReference type="EMBL" id="JAAOCX010000012">
    <property type="protein sequence ID" value="MBJ7633207.1"/>
    <property type="molecule type" value="Genomic_DNA"/>
</dbReference>
<dbReference type="EMBL" id="JAAOCP010000011">
    <property type="protein sequence ID" value="MBJ7639506.1"/>
    <property type="molecule type" value="Genomic_DNA"/>
</dbReference>
<reference evidence="3" key="1">
    <citation type="submission" date="2020-02" db="EMBL/GenBank/DDBJ databases">
        <authorList>
            <person name="Fontana A."/>
            <person name="Patrone V."/>
            <person name="Morelli L."/>
        </authorList>
    </citation>
    <scope>NUCLEOTIDE SEQUENCE</scope>
    <source>
        <strain evidence="2">CCUG 30943</strain>
        <strain evidence="3">CCUG 43002</strain>
    </source>
</reference>
<dbReference type="SMART" id="SM00829">
    <property type="entry name" value="PKS_ER"/>
    <property type="match status" value="1"/>
</dbReference>
<dbReference type="RefSeq" id="WP_135411424.1">
    <property type="nucleotide sequence ID" value="NZ_ALXH01000144.1"/>
</dbReference>
<dbReference type="PANTHER" id="PTHR43482:SF1">
    <property type="entry name" value="PROTEIN AST1-RELATED"/>
    <property type="match status" value="1"/>
</dbReference>
<dbReference type="InterPro" id="IPR013154">
    <property type="entry name" value="ADH-like_N"/>
</dbReference>
<evidence type="ECO:0000313" key="2">
    <source>
        <dbReference type="EMBL" id="MBJ7633207.1"/>
    </source>
</evidence>
<sequence length="300" mass="31617">MKAVVLHRFNDLDSLTDEEVPTPVIGRDEVLVQAQAQAVDPVDYKIAEGMLGGQVPMILGSTVAGEVIAVGEDVTSVNVGDRVAAQVRGGANYAEQVAVPVHLAAIIPATVSYEEAVSVVLGGQMAYQVIERGFNLQAGQKVLINGGSGAVGYVALQLALAKGAEVATTASGWGADMLRQQFPKVQVFDYKQDDFTTVLHDFDAALDTVGSEKVLADSAKILTSTGKLVSIVAHQADDPRFISLINKPAGENLAHLFAGLADGSLRTIIDQTLPLNASNVKTAYDRIKRGGLHGKVVFTR</sequence>
<gene>
    <name evidence="3" type="ORF">HAU20_08940</name>
    <name evidence="2" type="ORF">HAU43_08960</name>
</gene>
<keyword evidence="4" id="KW-1185">Reference proteome</keyword>
<dbReference type="InterPro" id="IPR036291">
    <property type="entry name" value="NAD(P)-bd_dom_sf"/>
</dbReference>
<feature type="domain" description="Enoyl reductase (ER)" evidence="1">
    <location>
        <begin position="10"/>
        <end position="298"/>
    </location>
</feature>
<dbReference type="SUPFAM" id="SSF51735">
    <property type="entry name" value="NAD(P)-binding Rossmann-fold domains"/>
    <property type="match status" value="1"/>
</dbReference>
<dbReference type="InterPro" id="IPR020843">
    <property type="entry name" value="ER"/>
</dbReference>
<organism evidence="3 4">
    <name type="scientific">Weissella confusa</name>
    <name type="common">Lactobacillus confusus</name>
    <dbReference type="NCBI Taxonomy" id="1583"/>
    <lineage>
        <taxon>Bacteria</taxon>
        <taxon>Bacillati</taxon>
        <taxon>Bacillota</taxon>
        <taxon>Bacilli</taxon>
        <taxon>Lactobacillales</taxon>
        <taxon>Lactobacillaceae</taxon>
        <taxon>Weissella</taxon>
    </lineage>
</organism>
<evidence type="ECO:0000259" key="1">
    <source>
        <dbReference type="SMART" id="SM00829"/>
    </source>
</evidence>
<dbReference type="AlphaFoldDB" id="A0A4Z0RHA8"/>
<dbReference type="Proteomes" id="UP000728106">
    <property type="component" value="Unassembled WGS sequence"/>
</dbReference>
<evidence type="ECO:0000313" key="3">
    <source>
        <dbReference type="EMBL" id="MBJ7639506.1"/>
    </source>
</evidence>
<dbReference type="Gene3D" id="3.90.180.10">
    <property type="entry name" value="Medium-chain alcohol dehydrogenases, catalytic domain"/>
    <property type="match status" value="1"/>
</dbReference>
<reference evidence="3 4" key="2">
    <citation type="journal article" date="2021" name="Int. J. Food Microbiol.">
        <title>Safety demonstration of a microbial species for use in the food chain: Weissella confusa.</title>
        <authorList>
            <person name="Bourdichon F."/>
            <person name="Patrone V."/>
            <person name="Fontana A."/>
            <person name="Milani G."/>
            <person name="Morelli L."/>
        </authorList>
    </citation>
    <scope>NUCLEOTIDE SEQUENCE [LARGE SCALE GENOMIC DNA]</scope>
    <source>
        <strain evidence="2">CCUG 30943</strain>
        <strain evidence="3 4">CCUG 43002</strain>
    </source>
</reference>
<accession>A0A4Z0RHA8</accession>
<protein>
    <submittedName>
        <fullName evidence="3">NADP-dependent oxidoreductase</fullName>
    </submittedName>
</protein>
<proteinExistence type="predicted"/>
<dbReference type="Pfam" id="PF13602">
    <property type="entry name" value="ADH_zinc_N_2"/>
    <property type="match status" value="1"/>
</dbReference>
<dbReference type="InterPro" id="IPR052585">
    <property type="entry name" value="Lipid_raft_assoc_Zn_ADH"/>
</dbReference>
<dbReference type="CDD" id="cd05289">
    <property type="entry name" value="MDR_like_2"/>
    <property type="match status" value="1"/>
</dbReference>
<dbReference type="Pfam" id="PF08240">
    <property type="entry name" value="ADH_N"/>
    <property type="match status" value="1"/>
</dbReference>
<comment type="caution">
    <text evidence="3">The sequence shown here is derived from an EMBL/GenBank/DDBJ whole genome shotgun (WGS) entry which is preliminary data.</text>
</comment>
<name>A0A4Z0RHA8_WEICO</name>
<dbReference type="GO" id="GO:0016491">
    <property type="term" value="F:oxidoreductase activity"/>
    <property type="evidence" value="ECO:0007669"/>
    <property type="project" value="InterPro"/>
</dbReference>
<evidence type="ECO:0000313" key="4">
    <source>
        <dbReference type="Proteomes" id="UP000728106"/>
    </source>
</evidence>